<gene>
    <name evidence="1" type="ORF">BRADI_2g03385v3</name>
</gene>
<evidence type="ECO:0000313" key="1">
    <source>
        <dbReference type="EMBL" id="KQK02741.2"/>
    </source>
</evidence>
<reference evidence="1" key="2">
    <citation type="submission" date="2017-06" db="EMBL/GenBank/DDBJ databases">
        <title>WGS assembly of Brachypodium distachyon.</title>
        <authorList>
            <consortium name="The International Brachypodium Initiative"/>
            <person name="Lucas S."/>
            <person name="Harmon-Smith M."/>
            <person name="Lail K."/>
            <person name="Tice H."/>
            <person name="Grimwood J."/>
            <person name="Bruce D."/>
            <person name="Barry K."/>
            <person name="Shu S."/>
            <person name="Lindquist E."/>
            <person name="Wang M."/>
            <person name="Pitluck S."/>
            <person name="Vogel J.P."/>
            <person name="Garvin D.F."/>
            <person name="Mockler T.C."/>
            <person name="Schmutz J."/>
            <person name="Rokhsar D."/>
            <person name="Bevan M.W."/>
        </authorList>
    </citation>
    <scope>NUCLEOTIDE SEQUENCE</scope>
    <source>
        <strain evidence="1">Bd21</strain>
    </source>
</reference>
<dbReference type="EnsemblPlants" id="KQK02741">
    <property type="protein sequence ID" value="KQK02741"/>
    <property type="gene ID" value="BRADI_2g03385v3"/>
</dbReference>
<dbReference type="EMBL" id="CM000881">
    <property type="protein sequence ID" value="KQK02741.2"/>
    <property type="molecule type" value="Genomic_DNA"/>
</dbReference>
<dbReference type="InParanoid" id="A0A0Q3FX04"/>
<reference evidence="2" key="3">
    <citation type="submission" date="2018-08" db="UniProtKB">
        <authorList>
            <consortium name="EnsemblPlants"/>
        </authorList>
    </citation>
    <scope>IDENTIFICATION</scope>
    <source>
        <strain evidence="2">cv. Bd21</strain>
    </source>
</reference>
<dbReference type="AlphaFoldDB" id="A0A0Q3FX04"/>
<dbReference type="Proteomes" id="UP000008810">
    <property type="component" value="Chromosome 2"/>
</dbReference>
<keyword evidence="3" id="KW-1185">Reference proteome</keyword>
<organism evidence="1">
    <name type="scientific">Brachypodium distachyon</name>
    <name type="common">Purple false brome</name>
    <name type="synonym">Trachynia distachya</name>
    <dbReference type="NCBI Taxonomy" id="15368"/>
    <lineage>
        <taxon>Eukaryota</taxon>
        <taxon>Viridiplantae</taxon>
        <taxon>Streptophyta</taxon>
        <taxon>Embryophyta</taxon>
        <taxon>Tracheophyta</taxon>
        <taxon>Spermatophyta</taxon>
        <taxon>Magnoliopsida</taxon>
        <taxon>Liliopsida</taxon>
        <taxon>Poales</taxon>
        <taxon>Poaceae</taxon>
        <taxon>BOP clade</taxon>
        <taxon>Pooideae</taxon>
        <taxon>Stipodae</taxon>
        <taxon>Brachypodieae</taxon>
        <taxon>Brachypodium</taxon>
    </lineage>
</organism>
<dbReference type="Gramene" id="KQK02741">
    <property type="protein sequence ID" value="KQK02741"/>
    <property type="gene ID" value="BRADI_2g03385v3"/>
</dbReference>
<accession>A0A0Q3FX04</accession>
<proteinExistence type="predicted"/>
<name>A0A0Q3FX04_BRADI</name>
<reference evidence="1 2" key="1">
    <citation type="journal article" date="2010" name="Nature">
        <title>Genome sequencing and analysis of the model grass Brachypodium distachyon.</title>
        <authorList>
            <consortium name="International Brachypodium Initiative"/>
        </authorList>
    </citation>
    <scope>NUCLEOTIDE SEQUENCE [LARGE SCALE GENOMIC DNA]</scope>
    <source>
        <strain evidence="1 2">Bd21</strain>
    </source>
</reference>
<evidence type="ECO:0000313" key="3">
    <source>
        <dbReference type="Proteomes" id="UP000008810"/>
    </source>
</evidence>
<sequence>MGQPQEVCCLRPSVSEQEHIAVLFPHEHGEPQRLSWASSTVPANPPTILIILDAENACLMVCPDWDVQGRLMFQVQPSSNTNTVISCEASRTEELGLALFIAGERIRDPFYSC</sequence>
<evidence type="ECO:0000313" key="2">
    <source>
        <dbReference type="EnsemblPlants" id="KQK02741"/>
    </source>
</evidence>
<protein>
    <submittedName>
        <fullName evidence="1 2">Uncharacterized protein</fullName>
    </submittedName>
</protein>